<dbReference type="InterPro" id="IPR029063">
    <property type="entry name" value="SAM-dependent_MTases_sf"/>
</dbReference>
<protein>
    <submittedName>
        <fullName evidence="1">Class I SAM-dependent methyltransferase</fullName>
    </submittedName>
</protein>
<sequence length="303" mass="32501">MHTDAVFSIDWLALRRPADTAARAHALEARACAWLDARRGGSPRALHLVDLGSGSGANPAHLAPRLPGLQRWTLVDRDNALLVHARHACASLCDAEGKPVSVHTRLQDLATLDELTIGEADLVCASALLDLVDATWIERLAAACDAHGSAVFVTLSVDGSWRFERLCTPESSAAGVPVWEADTDVDDPVVNEAFNAHQRGNKGIGAALGPDAAACLATALRTRGFDVELAASPWQLQLDDSRQSQLARTLIDGWREAACAQLPAMAERIRRWHARRQAWCAGNSGRLVVGHVDLFASPPRSST</sequence>
<accession>A0ABW3WFI3</accession>
<dbReference type="EMBL" id="JBHTMC010000026">
    <property type="protein sequence ID" value="MFD1264600.1"/>
    <property type="molecule type" value="Genomic_DNA"/>
</dbReference>
<evidence type="ECO:0000313" key="1">
    <source>
        <dbReference type="EMBL" id="MFD1264600.1"/>
    </source>
</evidence>
<dbReference type="GO" id="GO:0032259">
    <property type="term" value="P:methylation"/>
    <property type="evidence" value="ECO:0007669"/>
    <property type="project" value="UniProtKB-KW"/>
</dbReference>
<keyword evidence="2" id="KW-1185">Reference proteome</keyword>
<proteinExistence type="predicted"/>
<keyword evidence="1" id="KW-0489">Methyltransferase</keyword>
<keyword evidence="1" id="KW-0808">Transferase</keyword>
<comment type="caution">
    <text evidence="1">The sequence shown here is derived from an EMBL/GenBank/DDBJ whole genome shotgun (WGS) entry which is preliminary data.</text>
</comment>
<dbReference type="RefSeq" id="WP_277832312.1">
    <property type="nucleotide sequence ID" value="NZ_JARQZE010000004.1"/>
</dbReference>
<reference evidence="2" key="1">
    <citation type="journal article" date="2019" name="Int. J. Syst. Evol. Microbiol.">
        <title>The Global Catalogue of Microorganisms (GCM) 10K type strain sequencing project: providing services to taxonomists for standard genome sequencing and annotation.</title>
        <authorList>
            <consortium name="The Broad Institute Genomics Platform"/>
            <consortium name="The Broad Institute Genome Sequencing Center for Infectious Disease"/>
            <person name="Wu L."/>
            <person name="Ma J."/>
        </authorList>
    </citation>
    <scope>NUCLEOTIDE SEQUENCE [LARGE SCALE GENOMIC DNA]</scope>
    <source>
        <strain evidence="2">CCUG 48884</strain>
    </source>
</reference>
<dbReference type="Proteomes" id="UP001597158">
    <property type="component" value="Unassembled WGS sequence"/>
</dbReference>
<dbReference type="GO" id="GO:0008168">
    <property type="term" value="F:methyltransferase activity"/>
    <property type="evidence" value="ECO:0007669"/>
    <property type="project" value="UniProtKB-KW"/>
</dbReference>
<dbReference type="SUPFAM" id="SSF53335">
    <property type="entry name" value="S-adenosyl-L-methionine-dependent methyltransferases"/>
    <property type="match status" value="1"/>
</dbReference>
<gene>
    <name evidence="1" type="ORF">ACFQ4M_13530</name>
</gene>
<evidence type="ECO:0000313" key="2">
    <source>
        <dbReference type="Proteomes" id="UP001597158"/>
    </source>
</evidence>
<name>A0ABW3WFI3_9RHOO</name>
<dbReference type="Gene3D" id="3.40.50.150">
    <property type="entry name" value="Vaccinia Virus protein VP39"/>
    <property type="match status" value="1"/>
</dbReference>
<organism evidence="1 2">
    <name type="scientific">Thauera mechernichensis</name>
    <dbReference type="NCBI Taxonomy" id="82788"/>
    <lineage>
        <taxon>Bacteria</taxon>
        <taxon>Pseudomonadati</taxon>
        <taxon>Pseudomonadota</taxon>
        <taxon>Betaproteobacteria</taxon>
        <taxon>Rhodocyclales</taxon>
        <taxon>Zoogloeaceae</taxon>
        <taxon>Thauera</taxon>
    </lineage>
</organism>